<sequence length="94" mass="10460">MTESITIRPTDITGIFRKDLPGGSIEVTDDATFRRLVQSEEDFPGAMGAVRIGRINDWLKGYGSMPYIPCSSFIDFPSETEEVRRMLVVNGTIS</sequence>
<dbReference type="Proteomes" id="UP000034601">
    <property type="component" value="Unassembled WGS sequence"/>
</dbReference>
<proteinExistence type="predicted"/>
<name>A0A0G0U1J8_9BACT</name>
<dbReference type="AlphaFoldDB" id="A0A0G0U1J8"/>
<evidence type="ECO:0000313" key="2">
    <source>
        <dbReference type="Proteomes" id="UP000034601"/>
    </source>
</evidence>
<organism evidence="1 2">
    <name type="scientific">Candidatus Daviesbacteria bacterium GW2011_GWA2_40_9</name>
    <dbReference type="NCBI Taxonomy" id="1618424"/>
    <lineage>
        <taxon>Bacteria</taxon>
        <taxon>Candidatus Daviesiibacteriota</taxon>
    </lineage>
</organism>
<protein>
    <submittedName>
        <fullName evidence="1">Uncharacterized protein</fullName>
    </submittedName>
</protein>
<evidence type="ECO:0000313" key="1">
    <source>
        <dbReference type="EMBL" id="KKR82988.1"/>
    </source>
</evidence>
<dbReference type="EMBL" id="LCAB01000008">
    <property type="protein sequence ID" value="KKR82988.1"/>
    <property type="molecule type" value="Genomic_DNA"/>
</dbReference>
<comment type="caution">
    <text evidence="1">The sequence shown here is derived from an EMBL/GenBank/DDBJ whole genome shotgun (WGS) entry which is preliminary data.</text>
</comment>
<reference evidence="1 2" key="1">
    <citation type="journal article" date="2015" name="Nature">
        <title>rRNA introns, odd ribosomes, and small enigmatic genomes across a large radiation of phyla.</title>
        <authorList>
            <person name="Brown C.T."/>
            <person name="Hug L.A."/>
            <person name="Thomas B.C."/>
            <person name="Sharon I."/>
            <person name="Castelle C.J."/>
            <person name="Singh A."/>
            <person name="Wilkins M.J."/>
            <person name="Williams K.H."/>
            <person name="Banfield J.F."/>
        </authorList>
    </citation>
    <scope>NUCLEOTIDE SEQUENCE [LARGE SCALE GENOMIC DNA]</scope>
</reference>
<accession>A0A0G0U1J8</accession>
<gene>
    <name evidence="1" type="ORF">UU29_C0008G0097</name>
</gene>